<evidence type="ECO:0000313" key="3">
    <source>
        <dbReference type="Proteomes" id="UP000887116"/>
    </source>
</evidence>
<evidence type="ECO:0000256" key="1">
    <source>
        <dbReference type="SAM" id="Phobius"/>
    </source>
</evidence>
<feature type="transmembrane region" description="Helical" evidence="1">
    <location>
        <begin position="12"/>
        <end position="31"/>
    </location>
</feature>
<keyword evidence="3" id="KW-1185">Reference proteome</keyword>
<feature type="non-terminal residue" evidence="2">
    <location>
        <position position="1"/>
    </location>
</feature>
<accession>A0A8X6KP62</accession>
<gene>
    <name evidence="2" type="ORF">TNCT_277291</name>
</gene>
<keyword evidence="1" id="KW-1133">Transmembrane helix</keyword>
<dbReference type="AlphaFoldDB" id="A0A8X6KP62"/>
<sequence length="130" mass="14615">MCFSNLTGTMDICSVIASFAALLCVTVIIVAGHEQIMGKEEVLSIARCVATCADQPLCDELLGCYSFFPQPHKGLFYECQKKHLPGVGRCTKTEQLFISEELREKVYLCVLAQLPKELTEEQEKQMDKYK</sequence>
<organism evidence="2 3">
    <name type="scientific">Trichonephila clavata</name>
    <name type="common">Joro spider</name>
    <name type="synonym">Nephila clavata</name>
    <dbReference type="NCBI Taxonomy" id="2740835"/>
    <lineage>
        <taxon>Eukaryota</taxon>
        <taxon>Metazoa</taxon>
        <taxon>Ecdysozoa</taxon>
        <taxon>Arthropoda</taxon>
        <taxon>Chelicerata</taxon>
        <taxon>Arachnida</taxon>
        <taxon>Araneae</taxon>
        <taxon>Araneomorphae</taxon>
        <taxon>Entelegynae</taxon>
        <taxon>Araneoidea</taxon>
        <taxon>Nephilidae</taxon>
        <taxon>Trichonephila</taxon>
    </lineage>
</organism>
<dbReference type="OrthoDB" id="6424365at2759"/>
<keyword evidence="1" id="KW-0812">Transmembrane</keyword>
<reference evidence="2" key="1">
    <citation type="submission" date="2020-07" db="EMBL/GenBank/DDBJ databases">
        <title>Multicomponent nature underlies the extraordinary mechanical properties of spider dragline silk.</title>
        <authorList>
            <person name="Kono N."/>
            <person name="Nakamura H."/>
            <person name="Mori M."/>
            <person name="Yoshida Y."/>
            <person name="Ohtoshi R."/>
            <person name="Malay A.D."/>
            <person name="Moran D.A.P."/>
            <person name="Tomita M."/>
            <person name="Numata K."/>
            <person name="Arakawa K."/>
        </authorList>
    </citation>
    <scope>NUCLEOTIDE SEQUENCE</scope>
</reference>
<comment type="caution">
    <text evidence="2">The sequence shown here is derived from an EMBL/GenBank/DDBJ whole genome shotgun (WGS) entry which is preliminary data.</text>
</comment>
<dbReference type="Proteomes" id="UP000887116">
    <property type="component" value="Unassembled WGS sequence"/>
</dbReference>
<evidence type="ECO:0000313" key="2">
    <source>
        <dbReference type="EMBL" id="GFQ79566.1"/>
    </source>
</evidence>
<keyword evidence="1" id="KW-0472">Membrane</keyword>
<dbReference type="EMBL" id="BMAO01022091">
    <property type="protein sequence ID" value="GFQ79566.1"/>
    <property type="molecule type" value="Genomic_DNA"/>
</dbReference>
<protein>
    <submittedName>
        <fullName evidence="2">Uncharacterized protein</fullName>
    </submittedName>
</protein>
<proteinExistence type="predicted"/>
<name>A0A8X6KP62_TRICU</name>